<accession>A0A642V1X4</accession>
<reference evidence="2" key="1">
    <citation type="journal article" date="2019" name="G3 (Bethesda)">
        <title>Genome Assemblies of Two Rare Opportunistic Yeast Pathogens: Diutina rugosa (syn. Candida rugosa) and Trichomonascus ciferrii (syn. Candida ciferrii).</title>
        <authorList>
            <person name="Mixao V."/>
            <person name="Saus E."/>
            <person name="Hansen A.P."/>
            <person name="Lass-Florl C."/>
            <person name="Gabaldon T."/>
        </authorList>
    </citation>
    <scope>NUCLEOTIDE SEQUENCE</scope>
    <source>
        <strain evidence="2">CBS 4856</strain>
    </source>
</reference>
<keyword evidence="1" id="KW-0732">Signal</keyword>
<sequence>MKSTQYLTIALTTLLGFSTAAPEPWSMTDTTCYKDCGRAMREFDKCQDSGHDYHNCVCNANSRFHTYYDKCNACPNYIFKKFSAGFRSAERECGLARL</sequence>
<dbReference type="AlphaFoldDB" id="A0A642V1X4"/>
<evidence type="ECO:0000313" key="2">
    <source>
        <dbReference type="EMBL" id="KAA8910654.1"/>
    </source>
</evidence>
<feature type="signal peptide" evidence="1">
    <location>
        <begin position="1"/>
        <end position="20"/>
    </location>
</feature>
<protein>
    <recommendedName>
        <fullName evidence="4">Extracellular membrane protein CFEM domain-containing protein</fullName>
    </recommendedName>
</protein>
<evidence type="ECO:0000313" key="3">
    <source>
        <dbReference type="Proteomes" id="UP000761534"/>
    </source>
</evidence>
<evidence type="ECO:0008006" key="4">
    <source>
        <dbReference type="Google" id="ProtNLM"/>
    </source>
</evidence>
<keyword evidence="3" id="KW-1185">Reference proteome</keyword>
<feature type="chain" id="PRO_5024793860" description="Extracellular membrane protein CFEM domain-containing protein" evidence="1">
    <location>
        <begin position="21"/>
        <end position="98"/>
    </location>
</feature>
<dbReference type="Proteomes" id="UP000761534">
    <property type="component" value="Unassembled WGS sequence"/>
</dbReference>
<dbReference type="VEuPathDB" id="FungiDB:TRICI_004088"/>
<name>A0A642V1X4_9ASCO</name>
<evidence type="ECO:0000256" key="1">
    <source>
        <dbReference type="SAM" id="SignalP"/>
    </source>
</evidence>
<gene>
    <name evidence="2" type="ORF">TRICI_004088</name>
</gene>
<comment type="caution">
    <text evidence="2">The sequence shown here is derived from an EMBL/GenBank/DDBJ whole genome shotgun (WGS) entry which is preliminary data.</text>
</comment>
<proteinExistence type="predicted"/>
<dbReference type="EMBL" id="SWFS01000306">
    <property type="protein sequence ID" value="KAA8910654.1"/>
    <property type="molecule type" value="Genomic_DNA"/>
</dbReference>
<organism evidence="2 3">
    <name type="scientific">Trichomonascus ciferrii</name>
    <dbReference type="NCBI Taxonomy" id="44093"/>
    <lineage>
        <taxon>Eukaryota</taxon>
        <taxon>Fungi</taxon>
        <taxon>Dikarya</taxon>
        <taxon>Ascomycota</taxon>
        <taxon>Saccharomycotina</taxon>
        <taxon>Dipodascomycetes</taxon>
        <taxon>Dipodascales</taxon>
        <taxon>Trichomonascaceae</taxon>
        <taxon>Trichomonascus</taxon>
        <taxon>Trichomonascus ciferrii complex</taxon>
    </lineage>
</organism>